<comment type="caution">
    <text evidence="1">The sequence shown here is derived from an EMBL/GenBank/DDBJ whole genome shotgun (WGS) entry which is preliminary data.</text>
</comment>
<dbReference type="Proteomes" id="UP000034020">
    <property type="component" value="Unassembled WGS sequence"/>
</dbReference>
<protein>
    <submittedName>
        <fullName evidence="1">Uncharacterized protein</fullName>
    </submittedName>
</protein>
<organism evidence="1 2">
    <name type="scientific">Candidatus Giovannonibacteria bacterium GW2011_GWB1_45_9b</name>
    <dbReference type="NCBI Taxonomy" id="1618653"/>
    <lineage>
        <taxon>Bacteria</taxon>
        <taxon>Candidatus Giovannoniibacteriota</taxon>
    </lineage>
</organism>
<dbReference type="AlphaFoldDB" id="A0A0G1N891"/>
<dbReference type="EMBL" id="LCLL01000002">
    <property type="protein sequence ID" value="KKU16779.1"/>
    <property type="molecule type" value="Genomic_DNA"/>
</dbReference>
<evidence type="ECO:0000313" key="2">
    <source>
        <dbReference type="Proteomes" id="UP000034020"/>
    </source>
</evidence>
<evidence type="ECO:0000313" key="1">
    <source>
        <dbReference type="EMBL" id="KKU16779.1"/>
    </source>
</evidence>
<sequence length="78" mass="8918">MKRVSRTRETIIGVEVVREPIEVQVPTLAIEIEIRDVAVAIRVLPDHRTKCCQFHCSLNTLRAVFYLGPVSPLTFRTK</sequence>
<gene>
    <name evidence="1" type="ORF">UX24_C0002G0012</name>
</gene>
<accession>A0A0G1N891</accession>
<proteinExistence type="predicted"/>
<reference evidence="1 2" key="1">
    <citation type="journal article" date="2015" name="Nature">
        <title>rRNA introns, odd ribosomes, and small enigmatic genomes across a large radiation of phyla.</title>
        <authorList>
            <person name="Brown C.T."/>
            <person name="Hug L.A."/>
            <person name="Thomas B.C."/>
            <person name="Sharon I."/>
            <person name="Castelle C.J."/>
            <person name="Singh A."/>
            <person name="Wilkins M.J."/>
            <person name="Williams K.H."/>
            <person name="Banfield J.F."/>
        </authorList>
    </citation>
    <scope>NUCLEOTIDE SEQUENCE [LARGE SCALE GENOMIC DNA]</scope>
</reference>
<name>A0A0G1N891_9BACT</name>